<evidence type="ECO:0008006" key="3">
    <source>
        <dbReference type="Google" id="ProtNLM"/>
    </source>
</evidence>
<feature type="transmembrane region" description="Helical" evidence="1">
    <location>
        <begin position="47"/>
        <end position="67"/>
    </location>
</feature>
<dbReference type="EMBL" id="CP163302">
    <property type="protein sequence ID" value="XDP46011.1"/>
    <property type="molecule type" value="Genomic_DNA"/>
</dbReference>
<reference evidence="2" key="1">
    <citation type="submission" date="2024-07" db="EMBL/GenBank/DDBJ databases">
        <authorList>
            <person name="fu j."/>
        </authorList>
    </citation>
    <scope>NUCLEOTIDE SEQUENCE</scope>
    <source>
        <strain evidence="2">P10A9</strain>
    </source>
</reference>
<keyword evidence="1" id="KW-0812">Transmembrane</keyword>
<evidence type="ECO:0000256" key="1">
    <source>
        <dbReference type="SAM" id="Phobius"/>
    </source>
</evidence>
<keyword evidence="1" id="KW-0472">Membrane</keyword>
<feature type="transmembrane region" description="Helical" evidence="1">
    <location>
        <begin position="20"/>
        <end position="41"/>
    </location>
</feature>
<dbReference type="AlphaFoldDB" id="A0AB39L578"/>
<evidence type="ECO:0000313" key="2">
    <source>
        <dbReference type="EMBL" id="XDP46011.1"/>
    </source>
</evidence>
<organism evidence="2">
    <name type="scientific">Sinomonas puerhi</name>
    <dbReference type="NCBI Taxonomy" id="3238584"/>
    <lineage>
        <taxon>Bacteria</taxon>
        <taxon>Bacillati</taxon>
        <taxon>Actinomycetota</taxon>
        <taxon>Actinomycetes</taxon>
        <taxon>Micrococcales</taxon>
        <taxon>Micrococcaceae</taxon>
        <taxon>Sinomonas</taxon>
    </lineage>
</organism>
<feature type="transmembrane region" description="Helical" evidence="1">
    <location>
        <begin position="115"/>
        <end position="132"/>
    </location>
</feature>
<gene>
    <name evidence="2" type="ORF">AB5L97_03025</name>
</gene>
<name>A0AB39L578_9MICC</name>
<proteinExistence type="predicted"/>
<sequence length="222" mass="22663">MRTDSSPLGQHPQDLPAGIAGYMAAGLGIVAVAALGAMYAVEVPRGGPYIFGGINDFTGGLFFLAAIPPIIQVHRRLGDGPWSRTALAATAAGSVAAAASGILISFHMIPFGPSTAVSMVGIIGQALWAAVANHKLANRPRYPRRLAQWGRAIGLGMLVALPIVGAGYAAGAVPALQTVLYAVGGAIGGAAYLGWPLWLLAVGRRLAGRTEGARRRPAARPA</sequence>
<dbReference type="RefSeq" id="WP_369046405.1">
    <property type="nucleotide sequence ID" value="NZ_CP163302.1"/>
</dbReference>
<dbReference type="KEGG" id="spue:AB5L97_03025"/>
<accession>A0AB39L578</accession>
<keyword evidence="1" id="KW-1133">Transmembrane helix</keyword>
<feature type="transmembrane region" description="Helical" evidence="1">
    <location>
        <begin position="152"/>
        <end position="173"/>
    </location>
</feature>
<feature type="transmembrane region" description="Helical" evidence="1">
    <location>
        <begin position="179"/>
        <end position="201"/>
    </location>
</feature>
<protein>
    <recommendedName>
        <fullName evidence="3">Membrane protein DUF2306</fullName>
    </recommendedName>
</protein>